<gene>
    <name evidence="3" type="ORF">DTL70_20285</name>
</gene>
<feature type="transmembrane region" description="Helical" evidence="2">
    <location>
        <begin position="238"/>
        <end position="264"/>
    </location>
</feature>
<organism evidence="3 4">
    <name type="scientific">Streptomyces diacarni</name>
    <dbReference type="NCBI Taxonomy" id="2800381"/>
    <lineage>
        <taxon>Bacteria</taxon>
        <taxon>Bacillati</taxon>
        <taxon>Actinomycetota</taxon>
        <taxon>Actinomycetes</taxon>
        <taxon>Kitasatosporales</taxon>
        <taxon>Streptomycetaceae</taxon>
        <taxon>Streptomyces</taxon>
    </lineage>
</organism>
<accession>A0A367EU50</accession>
<keyword evidence="4" id="KW-1185">Reference proteome</keyword>
<proteinExistence type="predicted"/>
<feature type="region of interest" description="Disordered" evidence="1">
    <location>
        <begin position="1"/>
        <end position="223"/>
    </location>
</feature>
<reference evidence="3 4" key="1">
    <citation type="submission" date="2018-06" db="EMBL/GenBank/DDBJ databases">
        <title>Streptomyces reniochalinae sp. nov. and Streptomyces diacarnus sp. nov. from marine sponges.</title>
        <authorList>
            <person name="Li L."/>
        </authorList>
    </citation>
    <scope>NUCLEOTIDE SEQUENCE [LARGE SCALE GENOMIC DNA]</scope>
    <source>
        <strain evidence="3 4">LHW51701</strain>
    </source>
</reference>
<evidence type="ECO:0000313" key="3">
    <source>
        <dbReference type="EMBL" id="RCG20927.1"/>
    </source>
</evidence>
<name>A0A367EU50_9ACTN</name>
<protein>
    <recommendedName>
        <fullName evidence="5">Integral membrane protein</fullName>
    </recommendedName>
</protein>
<feature type="compositionally biased region" description="Gly residues" evidence="1">
    <location>
        <begin position="177"/>
        <end position="186"/>
    </location>
</feature>
<comment type="caution">
    <text evidence="3">The sequence shown here is derived from an EMBL/GenBank/DDBJ whole genome shotgun (WGS) entry which is preliminary data.</text>
</comment>
<feature type="compositionally biased region" description="Gly residues" evidence="1">
    <location>
        <begin position="314"/>
        <end position="332"/>
    </location>
</feature>
<dbReference type="Proteomes" id="UP000252914">
    <property type="component" value="Unassembled WGS sequence"/>
</dbReference>
<evidence type="ECO:0008006" key="5">
    <source>
        <dbReference type="Google" id="ProtNLM"/>
    </source>
</evidence>
<feature type="transmembrane region" description="Helical" evidence="2">
    <location>
        <begin position="353"/>
        <end position="374"/>
    </location>
</feature>
<feature type="compositionally biased region" description="Gly residues" evidence="1">
    <location>
        <begin position="128"/>
        <end position="154"/>
    </location>
</feature>
<feature type="region of interest" description="Disordered" evidence="1">
    <location>
        <begin position="266"/>
        <end position="339"/>
    </location>
</feature>
<evidence type="ECO:0000256" key="2">
    <source>
        <dbReference type="SAM" id="Phobius"/>
    </source>
</evidence>
<feature type="compositionally biased region" description="Basic and acidic residues" evidence="1">
    <location>
        <begin position="187"/>
        <end position="198"/>
    </location>
</feature>
<evidence type="ECO:0000313" key="4">
    <source>
        <dbReference type="Proteomes" id="UP000252914"/>
    </source>
</evidence>
<feature type="compositionally biased region" description="Basic residues" evidence="1">
    <location>
        <begin position="52"/>
        <end position="61"/>
    </location>
</feature>
<feature type="compositionally biased region" description="Gly residues" evidence="1">
    <location>
        <begin position="199"/>
        <end position="217"/>
    </location>
</feature>
<feature type="compositionally biased region" description="Basic and acidic residues" evidence="1">
    <location>
        <begin position="302"/>
        <end position="311"/>
    </location>
</feature>
<keyword evidence="2" id="KW-1133">Transmembrane helix</keyword>
<evidence type="ECO:0000256" key="1">
    <source>
        <dbReference type="SAM" id="MobiDB-lite"/>
    </source>
</evidence>
<dbReference type="AlphaFoldDB" id="A0A367EU50"/>
<keyword evidence="2" id="KW-0812">Transmembrane</keyword>
<dbReference type="EMBL" id="QOIN01000047">
    <property type="protein sequence ID" value="RCG20927.1"/>
    <property type="molecule type" value="Genomic_DNA"/>
</dbReference>
<feature type="compositionally biased region" description="Basic and acidic residues" evidence="1">
    <location>
        <begin position="113"/>
        <end position="127"/>
    </location>
</feature>
<keyword evidence="2" id="KW-0472">Membrane</keyword>
<sequence>MWSHKYVDPRIPGNSTKRPTVGNHTGPRNGPHGTGAQPEGSVRDTAFSGSRGARRATRPCNRRGSDEEDTHQMTDRRRRTAASDSTSREDNPFAPPPEGQPDQPWQPRQPRRLAQEKDDGSDPDGPRGPRGPGGPGPDAGRGSGGGGDGSGGDSGSSDGEQRPSAWGSQWSSRQPGRHGGSFGGGDRGNDRDRDRQGNGDRGPGGPGGGPGGSGGRGMRWDPTDPLQRHARYALHAGIWGLFFALLGVPEAALLLGALSLYWGISALRGNPPKSTTEGRRSKGDKRRRSVTATAEDVAGTDRSAEGEEEPGRSAGPGGTAGPGGQGGAGGPDGRSPIPLAVTPAQAAKAKRTAAISGLVTAGLTLAIVAATYTFQFAYSEYYTCQNDALTQSSRDDCERHLPEELQPFLENR</sequence>